<keyword evidence="1" id="KW-1133">Transmembrane helix</keyword>
<dbReference type="Gramene" id="rna10319">
    <property type="protein sequence ID" value="RHN74282.1"/>
    <property type="gene ID" value="gene10319"/>
</dbReference>
<comment type="caution">
    <text evidence="2">The sequence shown here is derived from an EMBL/GenBank/DDBJ whole genome shotgun (WGS) entry which is preliminary data.</text>
</comment>
<keyword evidence="1" id="KW-0812">Transmembrane</keyword>
<dbReference type="Proteomes" id="UP000265566">
    <property type="component" value="Chromosome 2"/>
</dbReference>
<dbReference type="EMBL" id="PSQE01000002">
    <property type="protein sequence ID" value="RHN74282.1"/>
    <property type="molecule type" value="Genomic_DNA"/>
</dbReference>
<name>A0A396JAF4_MEDTR</name>
<accession>A0A396JAF4</accession>
<sequence length="121" mass="14354">MENQMGVDMKTEIKIKWVFIHGMETRKRKKNKQKHEGKDQVKKSDYCDSNFRNRKLVGEGKRGCYRRRDGGDWMRNHDRKRIRADTAAAWTARDRKFGLVWLWVVVLVVVFVLGLVADDDE</sequence>
<evidence type="ECO:0000313" key="2">
    <source>
        <dbReference type="EMBL" id="RHN74282.1"/>
    </source>
</evidence>
<evidence type="ECO:0008006" key="3">
    <source>
        <dbReference type="Google" id="ProtNLM"/>
    </source>
</evidence>
<protein>
    <recommendedName>
        <fullName evidence="3">Transmembrane protein</fullName>
    </recommendedName>
</protein>
<feature type="transmembrane region" description="Helical" evidence="1">
    <location>
        <begin position="99"/>
        <end position="117"/>
    </location>
</feature>
<proteinExistence type="predicted"/>
<organism evidence="2">
    <name type="scientific">Medicago truncatula</name>
    <name type="common">Barrel medic</name>
    <name type="synonym">Medicago tribuloides</name>
    <dbReference type="NCBI Taxonomy" id="3880"/>
    <lineage>
        <taxon>Eukaryota</taxon>
        <taxon>Viridiplantae</taxon>
        <taxon>Streptophyta</taxon>
        <taxon>Embryophyta</taxon>
        <taxon>Tracheophyta</taxon>
        <taxon>Spermatophyta</taxon>
        <taxon>Magnoliopsida</taxon>
        <taxon>eudicotyledons</taxon>
        <taxon>Gunneridae</taxon>
        <taxon>Pentapetalae</taxon>
        <taxon>rosids</taxon>
        <taxon>fabids</taxon>
        <taxon>Fabales</taxon>
        <taxon>Fabaceae</taxon>
        <taxon>Papilionoideae</taxon>
        <taxon>50 kb inversion clade</taxon>
        <taxon>NPAAA clade</taxon>
        <taxon>Hologalegina</taxon>
        <taxon>IRL clade</taxon>
        <taxon>Trifolieae</taxon>
        <taxon>Medicago</taxon>
    </lineage>
</organism>
<dbReference type="AlphaFoldDB" id="A0A396JAF4"/>
<reference evidence="2" key="1">
    <citation type="journal article" date="2018" name="Nat. Plants">
        <title>Whole-genome landscape of Medicago truncatula symbiotic genes.</title>
        <authorList>
            <person name="Pecrix Y."/>
            <person name="Gamas P."/>
            <person name="Carrere S."/>
        </authorList>
    </citation>
    <scope>NUCLEOTIDE SEQUENCE</scope>
    <source>
        <tissue evidence="2">Leaves</tissue>
    </source>
</reference>
<keyword evidence="1" id="KW-0472">Membrane</keyword>
<evidence type="ECO:0000256" key="1">
    <source>
        <dbReference type="SAM" id="Phobius"/>
    </source>
</evidence>
<gene>
    <name evidence="2" type="ORF">MtrunA17_Chr2g0308601</name>
</gene>